<dbReference type="Proteomes" id="UP000014264">
    <property type="component" value="Unassembled WGS sequence"/>
</dbReference>
<comment type="caution">
    <text evidence="2">The sequence shown here is derived from an EMBL/GenBank/DDBJ whole genome shotgun (WGS) entry which is preliminary data.</text>
</comment>
<evidence type="ECO:0000313" key="3">
    <source>
        <dbReference type="Proteomes" id="UP000014264"/>
    </source>
</evidence>
<dbReference type="EMBL" id="ANJZ01000364">
    <property type="protein sequence ID" value="EPC59260.1"/>
    <property type="molecule type" value="Genomic_DNA"/>
</dbReference>
<feature type="region of interest" description="Disordered" evidence="1">
    <location>
        <begin position="1"/>
        <end position="20"/>
    </location>
</feature>
<reference evidence="2 3" key="1">
    <citation type="journal article" date="2013" name="PLoS ONE">
        <title>Lactobacillus paracasei comparative genomics: towards species pan-genome definition and exploitation of diversity.</title>
        <authorList>
            <person name="Smokvina T."/>
            <person name="Wels M."/>
            <person name="Polka J."/>
            <person name="Chervaux C."/>
            <person name="Brisse S."/>
            <person name="Boekhorst J."/>
            <person name="van Hylckama Vlieg J.E."/>
            <person name="Siezen R.J."/>
        </authorList>
    </citation>
    <scope>NUCLEOTIDE SEQUENCE [LARGE SCALE GENOMIC DNA]</scope>
    <source>
        <strain evidence="2 3">Lpp14</strain>
    </source>
</reference>
<evidence type="ECO:0000256" key="1">
    <source>
        <dbReference type="SAM" id="MobiDB-lite"/>
    </source>
</evidence>
<evidence type="ECO:0000313" key="2">
    <source>
        <dbReference type="EMBL" id="EPC59260.1"/>
    </source>
</evidence>
<protein>
    <submittedName>
        <fullName evidence="2">Uncharacterized protein</fullName>
    </submittedName>
</protein>
<gene>
    <name evidence="2" type="ORF">Lpp14_14671</name>
</gene>
<feature type="compositionally biased region" description="Polar residues" evidence="1">
    <location>
        <begin position="9"/>
        <end position="20"/>
    </location>
</feature>
<proteinExistence type="predicted"/>
<sequence>MAKMYSATMIGNKTGESGQQVNKRLEKHGLIKKGDSGEWELTESGKQYGEKFDDNNGIGGTYARKWTTIKWNEDFTNEFIAAYKPE</sequence>
<dbReference type="AlphaFoldDB" id="A0A829GLV2"/>
<name>A0A829GLV2_LACPA</name>
<organism evidence="2 3">
    <name type="scientific">Lacticaseibacillus paracasei subsp. paracasei Lpp14</name>
    <dbReference type="NCBI Taxonomy" id="1256204"/>
    <lineage>
        <taxon>Bacteria</taxon>
        <taxon>Bacillati</taxon>
        <taxon>Bacillota</taxon>
        <taxon>Bacilli</taxon>
        <taxon>Lactobacillales</taxon>
        <taxon>Lactobacillaceae</taxon>
        <taxon>Lacticaseibacillus</taxon>
    </lineage>
</organism>
<accession>A0A829GLV2</accession>